<protein>
    <submittedName>
        <fullName evidence="1">Uncharacterized protein</fullName>
    </submittedName>
</protein>
<name>A0A382PL03_9ZZZZ</name>
<dbReference type="AlphaFoldDB" id="A0A382PL03"/>
<proteinExistence type="predicted"/>
<reference evidence="1" key="1">
    <citation type="submission" date="2018-05" db="EMBL/GenBank/DDBJ databases">
        <authorList>
            <person name="Lanie J.A."/>
            <person name="Ng W.-L."/>
            <person name="Kazmierczak K.M."/>
            <person name="Andrzejewski T.M."/>
            <person name="Davidsen T.M."/>
            <person name="Wayne K.J."/>
            <person name="Tettelin H."/>
            <person name="Glass J.I."/>
            <person name="Rusch D."/>
            <person name="Podicherti R."/>
            <person name="Tsui H.-C.T."/>
            <person name="Winkler M.E."/>
        </authorList>
    </citation>
    <scope>NUCLEOTIDE SEQUENCE</scope>
</reference>
<gene>
    <name evidence="1" type="ORF">METZ01_LOCUS326189</name>
</gene>
<feature type="non-terminal residue" evidence="1">
    <location>
        <position position="31"/>
    </location>
</feature>
<accession>A0A382PL03</accession>
<dbReference type="EMBL" id="UINC01107740">
    <property type="protein sequence ID" value="SVC73335.1"/>
    <property type="molecule type" value="Genomic_DNA"/>
</dbReference>
<sequence length="31" mass="3822">LLQRLFGKQFLELKWNHSLQSYWNMKTHGAF</sequence>
<evidence type="ECO:0000313" key="1">
    <source>
        <dbReference type="EMBL" id="SVC73335.1"/>
    </source>
</evidence>
<feature type="non-terminal residue" evidence="1">
    <location>
        <position position="1"/>
    </location>
</feature>
<organism evidence="1">
    <name type="scientific">marine metagenome</name>
    <dbReference type="NCBI Taxonomy" id="408172"/>
    <lineage>
        <taxon>unclassified sequences</taxon>
        <taxon>metagenomes</taxon>
        <taxon>ecological metagenomes</taxon>
    </lineage>
</organism>